<organism evidence="1 2">
    <name type="scientific">Aureliella helgolandensis</name>
    <dbReference type="NCBI Taxonomy" id="2527968"/>
    <lineage>
        <taxon>Bacteria</taxon>
        <taxon>Pseudomonadati</taxon>
        <taxon>Planctomycetota</taxon>
        <taxon>Planctomycetia</taxon>
        <taxon>Pirellulales</taxon>
        <taxon>Pirellulaceae</taxon>
        <taxon>Aureliella</taxon>
    </lineage>
</organism>
<keyword evidence="2" id="KW-1185">Reference proteome</keyword>
<dbReference type="KEGG" id="ahel:Q31a_17230"/>
<reference evidence="1 2" key="1">
    <citation type="submission" date="2019-02" db="EMBL/GenBank/DDBJ databases">
        <title>Deep-cultivation of Planctomycetes and their phenomic and genomic characterization uncovers novel biology.</title>
        <authorList>
            <person name="Wiegand S."/>
            <person name="Jogler M."/>
            <person name="Boedeker C."/>
            <person name="Pinto D."/>
            <person name="Vollmers J."/>
            <person name="Rivas-Marin E."/>
            <person name="Kohn T."/>
            <person name="Peeters S.H."/>
            <person name="Heuer A."/>
            <person name="Rast P."/>
            <person name="Oberbeckmann S."/>
            <person name="Bunk B."/>
            <person name="Jeske O."/>
            <person name="Meyerdierks A."/>
            <person name="Storesund J.E."/>
            <person name="Kallscheuer N."/>
            <person name="Luecker S."/>
            <person name="Lage O.M."/>
            <person name="Pohl T."/>
            <person name="Merkel B.J."/>
            <person name="Hornburger P."/>
            <person name="Mueller R.-W."/>
            <person name="Bruemmer F."/>
            <person name="Labrenz M."/>
            <person name="Spormann A.M."/>
            <person name="Op den Camp H."/>
            <person name="Overmann J."/>
            <person name="Amann R."/>
            <person name="Jetten M.S.M."/>
            <person name="Mascher T."/>
            <person name="Medema M.H."/>
            <person name="Devos D.P."/>
            <person name="Kaster A.-K."/>
            <person name="Ovreas L."/>
            <person name="Rohde M."/>
            <person name="Galperin M.Y."/>
            <person name="Jogler C."/>
        </authorList>
    </citation>
    <scope>NUCLEOTIDE SEQUENCE [LARGE SCALE GENOMIC DNA]</scope>
    <source>
        <strain evidence="1 2">Q31a</strain>
    </source>
</reference>
<sequence>MSTLLSNKDAARVGRVVRAYEAEVKTRASRRPPPIPDEGSGDNHYLYTLTAAMSSGSGTATIRNMADDEEIETGAIVVDTLGMFDGLAIGQRGICIKSGEAYYSIGPYVTRVRWADPDLEYTKDGTNWTNIDTAEDCS</sequence>
<dbReference type="EMBL" id="CP036298">
    <property type="protein sequence ID" value="QDV23425.1"/>
    <property type="molecule type" value="Genomic_DNA"/>
</dbReference>
<evidence type="ECO:0000313" key="1">
    <source>
        <dbReference type="EMBL" id="QDV23425.1"/>
    </source>
</evidence>
<dbReference type="Proteomes" id="UP000318017">
    <property type="component" value="Chromosome"/>
</dbReference>
<protein>
    <submittedName>
        <fullName evidence="1">Uncharacterized protein</fullName>
    </submittedName>
</protein>
<gene>
    <name evidence="1" type="ORF">Q31a_17230</name>
</gene>
<dbReference type="AlphaFoldDB" id="A0A518G4B8"/>
<evidence type="ECO:0000313" key="2">
    <source>
        <dbReference type="Proteomes" id="UP000318017"/>
    </source>
</evidence>
<accession>A0A518G4B8</accession>
<dbReference type="RefSeq" id="WP_145076359.1">
    <property type="nucleotide sequence ID" value="NZ_CP036298.1"/>
</dbReference>
<proteinExistence type="predicted"/>
<name>A0A518G4B8_9BACT</name>